<keyword evidence="1" id="KW-1133">Transmembrane helix</keyword>
<evidence type="ECO:0000313" key="3">
    <source>
        <dbReference type="Proteomes" id="UP000317369"/>
    </source>
</evidence>
<organism evidence="2 3">
    <name type="scientific">Poriferisphaera corsica</name>
    <dbReference type="NCBI Taxonomy" id="2528020"/>
    <lineage>
        <taxon>Bacteria</taxon>
        <taxon>Pseudomonadati</taxon>
        <taxon>Planctomycetota</taxon>
        <taxon>Phycisphaerae</taxon>
        <taxon>Phycisphaerales</taxon>
        <taxon>Phycisphaeraceae</taxon>
        <taxon>Poriferisphaera</taxon>
    </lineage>
</organism>
<dbReference type="KEGG" id="pcor:KS4_29430"/>
<reference evidence="2 3" key="1">
    <citation type="submission" date="2019-02" db="EMBL/GenBank/DDBJ databases">
        <title>Deep-cultivation of Planctomycetes and their phenomic and genomic characterization uncovers novel biology.</title>
        <authorList>
            <person name="Wiegand S."/>
            <person name="Jogler M."/>
            <person name="Boedeker C."/>
            <person name="Pinto D."/>
            <person name="Vollmers J."/>
            <person name="Rivas-Marin E."/>
            <person name="Kohn T."/>
            <person name="Peeters S.H."/>
            <person name="Heuer A."/>
            <person name="Rast P."/>
            <person name="Oberbeckmann S."/>
            <person name="Bunk B."/>
            <person name="Jeske O."/>
            <person name="Meyerdierks A."/>
            <person name="Storesund J.E."/>
            <person name="Kallscheuer N."/>
            <person name="Luecker S."/>
            <person name="Lage O.M."/>
            <person name="Pohl T."/>
            <person name="Merkel B.J."/>
            <person name="Hornburger P."/>
            <person name="Mueller R.-W."/>
            <person name="Bruemmer F."/>
            <person name="Labrenz M."/>
            <person name="Spormann A.M."/>
            <person name="Op den Camp H."/>
            <person name="Overmann J."/>
            <person name="Amann R."/>
            <person name="Jetten M.S.M."/>
            <person name="Mascher T."/>
            <person name="Medema M.H."/>
            <person name="Devos D.P."/>
            <person name="Kaster A.-K."/>
            <person name="Ovreas L."/>
            <person name="Rohde M."/>
            <person name="Galperin M.Y."/>
            <person name="Jogler C."/>
        </authorList>
    </citation>
    <scope>NUCLEOTIDE SEQUENCE [LARGE SCALE GENOMIC DNA]</scope>
    <source>
        <strain evidence="2 3">KS4</strain>
    </source>
</reference>
<evidence type="ECO:0000313" key="2">
    <source>
        <dbReference type="EMBL" id="QDU34867.1"/>
    </source>
</evidence>
<accession>A0A517YXC4</accession>
<feature type="transmembrane region" description="Helical" evidence="1">
    <location>
        <begin position="19"/>
        <end position="36"/>
    </location>
</feature>
<gene>
    <name evidence="2" type="ORF">KS4_29430</name>
</gene>
<protein>
    <submittedName>
        <fullName evidence="2">Uncharacterized protein</fullName>
    </submittedName>
</protein>
<keyword evidence="3" id="KW-1185">Reference proteome</keyword>
<evidence type="ECO:0000256" key="1">
    <source>
        <dbReference type="SAM" id="Phobius"/>
    </source>
</evidence>
<dbReference type="AlphaFoldDB" id="A0A517YXC4"/>
<sequence length="42" mass="4658">MRGVVVGIYEYLSRIEGSMAQFIVLIFGYVVCGLVIETGNEM</sequence>
<keyword evidence="1" id="KW-0812">Transmembrane</keyword>
<keyword evidence="1" id="KW-0472">Membrane</keyword>
<name>A0A517YXC4_9BACT</name>
<proteinExistence type="predicted"/>
<dbReference type="EMBL" id="CP036425">
    <property type="protein sequence ID" value="QDU34867.1"/>
    <property type="molecule type" value="Genomic_DNA"/>
</dbReference>
<dbReference type="Proteomes" id="UP000317369">
    <property type="component" value="Chromosome"/>
</dbReference>